<dbReference type="GO" id="GO:0000150">
    <property type="term" value="F:DNA strand exchange activity"/>
    <property type="evidence" value="ECO:0007669"/>
    <property type="project" value="InterPro"/>
</dbReference>
<dbReference type="InterPro" id="IPR036162">
    <property type="entry name" value="Resolvase-like_N_sf"/>
</dbReference>
<dbReference type="RefSeq" id="WP_209529641.1">
    <property type="nucleotide sequence ID" value="NZ_JAEEGA010000010.1"/>
</dbReference>
<dbReference type="AlphaFoldDB" id="A0A940SW04"/>
<accession>A0A940SW04</accession>
<dbReference type="SUPFAM" id="SSF53041">
    <property type="entry name" value="Resolvase-like"/>
    <property type="match status" value="1"/>
</dbReference>
<gene>
    <name evidence="1" type="ORF">I6N95_15630</name>
</gene>
<comment type="caution">
    <text evidence="1">The sequence shown here is derived from an EMBL/GenBank/DDBJ whole genome shotgun (WGS) entry which is preliminary data.</text>
</comment>
<evidence type="ECO:0000313" key="1">
    <source>
        <dbReference type="EMBL" id="MBP1042449.1"/>
    </source>
</evidence>
<reference evidence="1" key="1">
    <citation type="submission" date="2020-12" db="EMBL/GenBank/DDBJ databases">
        <title>Vagococcus allomyrinae sp. nov. and Enterococcus lavae sp. nov., isolated from the larvae of Allomyrina dichotoma.</title>
        <authorList>
            <person name="Lee S.D."/>
        </authorList>
    </citation>
    <scope>NUCLEOTIDE SEQUENCE</scope>
    <source>
        <strain evidence="1">BWB3-3</strain>
    </source>
</reference>
<dbReference type="GO" id="GO:0003677">
    <property type="term" value="F:DNA binding"/>
    <property type="evidence" value="ECO:0007669"/>
    <property type="project" value="InterPro"/>
</dbReference>
<evidence type="ECO:0000313" key="2">
    <source>
        <dbReference type="Proteomes" id="UP000674938"/>
    </source>
</evidence>
<proteinExistence type="predicted"/>
<sequence>MKVYFNIDLEFSSLNEMIKDLSKLNNENNAYLKIGCLNEKENLAQLLSFVEGSAEVYFYNYQSLQLTLSEFNRVKAKLEAMGVTIIFLDEENNFYNQLVFIMNIEQRIISARRIESVKEARKKGKIIGRPSLESELQEKIHCLYKENKMSMREIATTCNVSLGTVHKYVYRK</sequence>
<dbReference type="Proteomes" id="UP000674938">
    <property type="component" value="Unassembled WGS sequence"/>
</dbReference>
<keyword evidence="2" id="KW-1185">Reference proteome</keyword>
<name>A0A940SW04_9ENTE</name>
<protein>
    <submittedName>
        <fullName evidence="1">Recombinase family protein</fullName>
    </submittedName>
</protein>
<dbReference type="EMBL" id="JAEEGA010000010">
    <property type="protein sequence ID" value="MBP1042449.1"/>
    <property type="molecule type" value="Genomic_DNA"/>
</dbReference>
<dbReference type="Gene3D" id="1.10.10.60">
    <property type="entry name" value="Homeodomain-like"/>
    <property type="match status" value="1"/>
</dbReference>
<organism evidence="1 2">
    <name type="scientific">Vagococcus allomyrinae</name>
    <dbReference type="NCBI Taxonomy" id="2794353"/>
    <lineage>
        <taxon>Bacteria</taxon>
        <taxon>Bacillati</taxon>
        <taxon>Bacillota</taxon>
        <taxon>Bacilli</taxon>
        <taxon>Lactobacillales</taxon>
        <taxon>Enterococcaceae</taxon>
        <taxon>Vagococcus</taxon>
    </lineage>
</organism>